<dbReference type="STRING" id="397945.Aave_3831"/>
<name>A1TTT8_PARC0</name>
<dbReference type="InterPro" id="IPR007560">
    <property type="entry name" value="Restrct_endonuc_IV_Mrr"/>
</dbReference>
<accession>A1TTT8</accession>
<dbReference type="KEGG" id="aav:Aave_3831"/>
<reference evidence="3 4" key="1">
    <citation type="submission" date="2006-12" db="EMBL/GenBank/DDBJ databases">
        <title>Complete sequence of Acidovorax avenae subsp. citrulli AAC00-1.</title>
        <authorList>
            <consortium name="US DOE Joint Genome Institute"/>
            <person name="Copeland A."/>
            <person name="Lucas S."/>
            <person name="Lapidus A."/>
            <person name="Barry K."/>
            <person name="Detter J.C."/>
            <person name="Glavina del Rio T."/>
            <person name="Dalin E."/>
            <person name="Tice H."/>
            <person name="Pitluck S."/>
            <person name="Kiss H."/>
            <person name="Brettin T."/>
            <person name="Bruce D."/>
            <person name="Han C."/>
            <person name="Tapia R."/>
            <person name="Gilna P."/>
            <person name="Schmutz J."/>
            <person name="Larimer F."/>
            <person name="Land M."/>
            <person name="Hauser L."/>
            <person name="Kyrpides N."/>
            <person name="Kim E."/>
            <person name="Stahl D."/>
            <person name="Richardson P."/>
        </authorList>
    </citation>
    <scope>NUCLEOTIDE SEQUENCE [LARGE SCALE GENOMIC DNA]</scope>
    <source>
        <strain evidence="3 4">AAC00-1</strain>
    </source>
</reference>
<dbReference type="eggNOG" id="COG1787">
    <property type="taxonomic scope" value="Bacteria"/>
</dbReference>
<dbReference type="HOGENOM" id="CLU_050636_2_0_4"/>
<keyword evidence="3" id="KW-0255">Endonuclease</keyword>
<dbReference type="EMBL" id="CP000512">
    <property type="protein sequence ID" value="ABM34376.1"/>
    <property type="molecule type" value="Genomic_DNA"/>
</dbReference>
<dbReference type="InterPro" id="IPR011335">
    <property type="entry name" value="Restrct_endonuc-II-like"/>
</dbReference>
<feature type="transmembrane region" description="Helical" evidence="1">
    <location>
        <begin position="69"/>
        <end position="87"/>
    </location>
</feature>
<sequence length="222" mass="23409">MPPFAFFCHPARHPPDGRIAFEDCRSVKLKMAPNSLFAILLRSPWWVSFLAAGAIALACGALLPAHVAPFAAVGVLPLVGVGAMAAWRQWNAPSAARLQAALDEAGALPWRLLADRLERAWLAEGYAVQRLTGGAADFRLDKGGRSVLVAARRWKAATHGVEPLRELQAAVQAQDGASGAYLAPLGAVSEAARDFARSHGLDLLDGPALATLLLKIPAGTGR</sequence>
<feature type="transmembrane region" description="Helical" evidence="1">
    <location>
        <begin position="45"/>
        <end position="63"/>
    </location>
</feature>
<keyword evidence="1" id="KW-0472">Membrane</keyword>
<gene>
    <name evidence="3" type="ordered locus">Aave_3831</name>
</gene>
<dbReference type="Proteomes" id="UP000002596">
    <property type="component" value="Chromosome"/>
</dbReference>
<keyword evidence="3" id="KW-0378">Hydrolase</keyword>
<evidence type="ECO:0000259" key="2">
    <source>
        <dbReference type="Pfam" id="PF04471"/>
    </source>
</evidence>
<dbReference type="GO" id="GO:0009307">
    <property type="term" value="P:DNA restriction-modification system"/>
    <property type="evidence" value="ECO:0007669"/>
    <property type="project" value="InterPro"/>
</dbReference>
<feature type="domain" description="Restriction endonuclease type IV Mrr" evidence="2">
    <location>
        <begin position="110"/>
        <end position="213"/>
    </location>
</feature>
<keyword evidence="3" id="KW-0540">Nuclease</keyword>
<keyword evidence="1" id="KW-1133">Transmembrane helix</keyword>
<dbReference type="Pfam" id="PF04471">
    <property type="entry name" value="Mrr_cat"/>
    <property type="match status" value="1"/>
</dbReference>
<proteinExistence type="predicted"/>
<keyword evidence="1" id="KW-0812">Transmembrane</keyword>
<organism evidence="3 4">
    <name type="scientific">Paracidovorax citrulli (strain AAC00-1)</name>
    <name type="common">Acidovorax citrulli</name>
    <dbReference type="NCBI Taxonomy" id="397945"/>
    <lineage>
        <taxon>Bacteria</taxon>
        <taxon>Pseudomonadati</taxon>
        <taxon>Pseudomonadota</taxon>
        <taxon>Betaproteobacteria</taxon>
        <taxon>Burkholderiales</taxon>
        <taxon>Comamonadaceae</taxon>
        <taxon>Paracidovorax</taxon>
    </lineage>
</organism>
<evidence type="ECO:0000256" key="1">
    <source>
        <dbReference type="SAM" id="Phobius"/>
    </source>
</evidence>
<evidence type="ECO:0000313" key="4">
    <source>
        <dbReference type="Proteomes" id="UP000002596"/>
    </source>
</evidence>
<dbReference type="AlphaFoldDB" id="A1TTT8"/>
<dbReference type="GO" id="GO:0003677">
    <property type="term" value="F:DNA binding"/>
    <property type="evidence" value="ECO:0007669"/>
    <property type="project" value="InterPro"/>
</dbReference>
<evidence type="ECO:0000313" key="3">
    <source>
        <dbReference type="EMBL" id="ABM34376.1"/>
    </source>
</evidence>
<dbReference type="SUPFAM" id="SSF52980">
    <property type="entry name" value="Restriction endonuclease-like"/>
    <property type="match status" value="1"/>
</dbReference>
<dbReference type="GO" id="GO:0004519">
    <property type="term" value="F:endonuclease activity"/>
    <property type="evidence" value="ECO:0007669"/>
    <property type="project" value="UniProtKB-KW"/>
</dbReference>
<protein>
    <submittedName>
        <fullName evidence="3">Restriction endonuclease</fullName>
    </submittedName>
</protein>